<dbReference type="NCBIfam" id="TIGR00763">
    <property type="entry name" value="lon"/>
    <property type="match status" value="1"/>
</dbReference>
<dbReference type="EC" id="3.4.21.53" evidence="9 10"/>
<dbReference type="Gene3D" id="2.30.130.40">
    <property type="entry name" value="LON domain-like"/>
    <property type="match status" value="1"/>
</dbReference>
<dbReference type="GO" id="GO:0004176">
    <property type="term" value="F:ATP-dependent peptidase activity"/>
    <property type="evidence" value="ECO:0007669"/>
    <property type="project" value="UniProtKB-UniRule"/>
</dbReference>
<dbReference type="Proteomes" id="UP000256763">
    <property type="component" value="Unassembled WGS sequence"/>
</dbReference>
<dbReference type="FunFam" id="1.20.5.5270:FF:000002">
    <property type="entry name" value="Lon protease homolog"/>
    <property type="match status" value="1"/>
</dbReference>
<evidence type="ECO:0000256" key="3">
    <source>
        <dbReference type="ARBA" id="ARBA00022670"/>
    </source>
</evidence>
<evidence type="ECO:0000256" key="13">
    <source>
        <dbReference type="PROSITE-ProRule" id="PRU01122"/>
    </source>
</evidence>
<dbReference type="GO" id="GO:0006515">
    <property type="term" value="P:protein quality control for misfolded or incompletely synthesized proteins"/>
    <property type="evidence" value="ECO:0007669"/>
    <property type="project" value="UniProtKB-UniRule"/>
</dbReference>
<keyword evidence="4 9" id="KW-0547">Nucleotide-binding</keyword>
<keyword evidence="7 9" id="KW-0067">ATP-binding</keyword>
<dbReference type="HAMAP" id="MF_01973">
    <property type="entry name" value="lon_bact"/>
    <property type="match status" value="1"/>
</dbReference>
<dbReference type="OrthoDB" id="9803599at2"/>
<comment type="subunit">
    <text evidence="9 10">Homohexamer. Organized in a ring with a central cavity.</text>
</comment>
<dbReference type="AlphaFoldDB" id="A0A3E0WYI7"/>
<dbReference type="InterPro" id="IPR046336">
    <property type="entry name" value="Lon_prtase_N_sf"/>
</dbReference>
<evidence type="ECO:0000256" key="12">
    <source>
        <dbReference type="PIRSR" id="PIRSR001174-2"/>
    </source>
</evidence>
<dbReference type="GO" id="GO:0005737">
    <property type="term" value="C:cytoplasm"/>
    <property type="evidence" value="ECO:0007669"/>
    <property type="project" value="UniProtKB-SubCell"/>
</dbReference>
<feature type="binding site" evidence="9 12">
    <location>
        <begin position="371"/>
        <end position="378"/>
    </location>
    <ligand>
        <name>ATP</name>
        <dbReference type="ChEBI" id="CHEBI:30616"/>
    </ligand>
</feature>
<feature type="domain" description="Lon N-terminal" evidence="16">
    <location>
        <begin position="25"/>
        <end position="219"/>
    </location>
</feature>
<evidence type="ECO:0000256" key="7">
    <source>
        <dbReference type="ARBA" id="ARBA00022840"/>
    </source>
</evidence>
<evidence type="ECO:0000256" key="4">
    <source>
        <dbReference type="ARBA" id="ARBA00022741"/>
    </source>
</evidence>
<evidence type="ECO:0000256" key="2">
    <source>
        <dbReference type="ARBA" id="ARBA00022490"/>
    </source>
</evidence>
<dbReference type="InterPro" id="IPR027543">
    <property type="entry name" value="Lon_bac"/>
</dbReference>
<name>A0A3E0WYI7_9GAMM</name>
<evidence type="ECO:0000256" key="8">
    <source>
        <dbReference type="ARBA" id="ARBA00023016"/>
    </source>
</evidence>
<dbReference type="InterPro" id="IPR003959">
    <property type="entry name" value="ATPase_AAA_core"/>
</dbReference>
<comment type="subcellular location">
    <subcellularLocation>
        <location evidence="1 9 10">Cytoplasm</location>
    </subcellularLocation>
</comment>
<dbReference type="SUPFAM" id="SSF88697">
    <property type="entry name" value="PUA domain-like"/>
    <property type="match status" value="1"/>
</dbReference>
<evidence type="ECO:0000256" key="9">
    <source>
        <dbReference type="HAMAP-Rule" id="MF_01973"/>
    </source>
</evidence>
<dbReference type="Pfam" id="PF00004">
    <property type="entry name" value="AAA"/>
    <property type="match status" value="1"/>
</dbReference>
<dbReference type="Pfam" id="PF22667">
    <property type="entry name" value="Lon_lid"/>
    <property type="match status" value="1"/>
</dbReference>
<evidence type="ECO:0000313" key="17">
    <source>
        <dbReference type="EMBL" id="RFA38064.1"/>
    </source>
</evidence>
<dbReference type="PANTHER" id="PTHR10046">
    <property type="entry name" value="ATP DEPENDENT LON PROTEASE FAMILY MEMBER"/>
    <property type="match status" value="1"/>
</dbReference>
<keyword evidence="18" id="KW-1185">Reference proteome</keyword>
<dbReference type="Gene3D" id="1.20.58.1480">
    <property type="match status" value="1"/>
</dbReference>
<evidence type="ECO:0000256" key="1">
    <source>
        <dbReference type="ARBA" id="ARBA00004496"/>
    </source>
</evidence>
<dbReference type="InterPro" id="IPR003593">
    <property type="entry name" value="AAA+_ATPase"/>
</dbReference>
<comment type="caution">
    <text evidence="17">The sequence shown here is derived from an EMBL/GenBank/DDBJ whole genome shotgun (WGS) entry which is preliminary data.</text>
</comment>
<reference evidence="18" key="1">
    <citation type="submission" date="2017-05" db="EMBL/GenBank/DDBJ databases">
        <authorList>
            <person name="Sharma S."/>
            <person name="Sidhu C."/>
            <person name="Pinnaka A.K."/>
        </authorList>
    </citation>
    <scope>NUCLEOTIDE SEQUENCE [LARGE SCALE GENOMIC DNA]</scope>
    <source>
        <strain evidence="18">AK93</strain>
    </source>
</reference>
<dbReference type="InterPro" id="IPR003111">
    <property type="entry name" value="Lon_prtase_N"/>
</dbReference>
<feature type="active site" evidence="9 11">
    <location>
        <position position="737"/>
    </location>
</feature>
<dbReference type="SMART" id="SM00382">
    <property type="entry name" value="AAA"/>
    <property type="match status" value="1"/>
</dbReference>
<keyword evidence="6 9" id="KW-0720">Serine protease</keyword>
<feature type="domain" description="Lon proteolytic" evidence="15">
    <location>
        <begin position="607"/>
        <end position="788"/>
    </location>
</feature>
<comment type="induction">
    <text evidence="9">By heat shock.</text>
</comment>
<dbReference type="RefSeq" id="WP_116301379.1">
    <property type="nucleotide sequence ID" value="NZ_NFZV01000004.1"/>
</dbReference>
<dbReference type="InterPro" id="IPR008268">
    <property type="entry name" value="Peptidase_S16_AS"/>
</dbReference>
<evidence type="ECO:0000256" key="11">
    <source>
        <dbReference type="PIRSR" id="PIRSR001174-1"/>
    </source>
</evidence>
<dbReference type="Gene3D" id="1.10.8.60">
    <property type="match status" value="1"/>
</dbReference>
<dbReference type="GO" id="GO:0005524">
    <property type="term" value="F:ATP binding"/>
    <property type="evidence" value="ECO:0007669"/>
    <property type="project" value="UniProtKB-UniRule"/>
</dbReference>
<gene>
    <name evidence="9" type="primary">lon</name>
    <name evidence="17" type="ORF">CAL65_06935</name>
</gene>
<sequence length="790" mass="87004">MANDKGHPEANDIHATVAALPEDALIIVPVRGTVLFPGLILPLALGRGPSIAAAQEAARNERPIGVLMQREAEMEAPGAEHMHEVGCSAAILRYVTAPDGTHHLICQGEQRFRVREFLDGYPFMVARIESLPEEASEESSGIQARLHHLKQRAHESLQLLPQAPPELVGAIENIRSAAQLADLVAGFMDISPEQKQEVLATLNLQDRLDRVLELLSQRLEVMRLSKEISERTQESVDERQREYLLREQLRTIQQELGEADGKQVEIEELSQAIAKLEMPREVEDEARKELKRLERMPEASSEYSMSRNYLDWLLALPWARLSEESIDIARAREVLDEDHYGLDKIKRRIVEYLAVRKLNPQGRSPILCFVGPPGVGKTSLGRSIARAMGLEFVRASLGGVHDEAEIRGHRRTYIGALPGNIVQGLRKVGTRNPVFMLDEMDKLGAGIQGDPSAALLEVLDPEQNNSFRDNYLGVPFDLSRVVFIATANVLDAIPGPLRDRMEVIELTGYTEDEKVQIARRYLVQRQLEANGLQPEQCRFSDEALHSIVRDYTREAGARNLEREIGAVCRNVAVRIAEGAIASADIAPADVREILGAPRYENEVAMRTSVPGVATGLAWTPVGGDILFIEASRAPGNGRLILTGQLGDVMKESAQAALSLIKARADTLGMSHDVLKDSDIHIHVPAGAIPKDGPSAGVAMFTALSSLFTERKVRSDTAMTGEISLRGLVLPVGGIKEKVVAAARAGVRTVMLPARNKRDWEDIPAAAREHLRFVWLETIDDALAEVLEPET</sequence>
<dbReference type="Gene3D" id="3.40.50.300">
    <property type="entry name" value="P-loop containing nucleotide triphosphate hydrolases"/>
    <property type="match status" value="1"/>
</dbReference>
<dbReference type="Gene3D" id="3.30.230.10">
    <property type="match status" value="1"/>
</dbReference>
<dbReference type="SUPFAM" id="SSF54211">
    <property type="entry name" value="Ribosomal protein S5 domain 2-like"/>
    <property type="match status" value="1"/>
</dbReference>
<dbReference type="PRINTS" id="PR00830">
    <property type="entry name" value="ENDOLAPTASE"/>
</dbReference>
<proteinExistence type="evidence at transcript level"/>
<comment type="similarity">
    <text evidence="9 10 13 14">Belongs to the peptidase S16 family.</text>
</comment>
<dbReference type="SMART" id="SM00464">
    <property type="entry name" value="LON"/>
    <property type="match status" value="1"/>
</dbReference>
<protein>
    <recommendedName>
        <fullName evidence="9 10">Lon protease</fullName>
        <ecNumber evidence="9 10">3.4.21.53</ecNumber>
    </recommendedName>
    <alternativeName>
        <fullName evidence="9">ATP-dependent protease La</fullName>
    </alternativeName>
</protein>
<feature type="active site" evidence="9 11">
    <location>
        <position position="694"/>
    </location>
</feature>
<evidence type="ECO:0000313" key="18">
    <source>
        <dbReference type="Proteomes" id="UP000256763"/>
    </source>
</evidence>
<dbReference type="PROSITE" id="PS51786">
    <property type="entry name" value="LON_PROTEOLYTIC"/>
    <property type="match status" value="1"/>
</dbReference>
<dbReference type="InterPro" id="IPR004815">
    <property type="entry name" value="Lon_bac/euk-typ"/>
</dbReference>
<keyword evidence="2 9" id="KW-0963">Cytoplasm</keyword>
<comment type="function">
    <text evidence="9">ATP-dependent serine protease that mediates the selective degradation of mutant and abnormal proteins as well as certain short-lived regulatory proteins. Required for cellular homeostasis and for survival from DNA damage and developmental changes induced by stress. Degrades polypeptides processively to yield small peptide fragments that are 5 to 10 amino acids long. Binds to DNA in a double-stranded, site-specific manner.</text>
</comment>
<evidence type="ECO:0000256" key="5">
    <source>
        <dbReference type="ARBA" id="ARBA00022801"/>
    </source>
</evidence>
<dbReference type="InterPro" id="IPR027065">
    <property type="entry name" value="Lon_Prtase"/>
</dbReference>
<accession>A0A3E0WYI7</accession>
<dbReference type="FunFam" id="3.40.50.300:FF:000382">
    <property type="entry name" value="Lon protease homolog 2, peroxisomal"/>
    <property type="match status" value="1"/>
</dbReference>
<keyword evidence="8 9" id="KW-0346">Stress response</keyword>
<dbReference type="InterPro" id="IPR027417">
    <property type="entry name" value="P-loop_NTPase"/>
</dbReference>
<dbReference type="GO" id="GO:0004252">
    <property type="term" value="F:serine-type endopeptidase activity"/>
    <property type="evidence" value="ECO:0007669"/>
    <property type="project" value="UniProtKB-UniRule"/>
</dbReference>
<dbReference type="SUPFAM" id="SSF52540">
    <property type="entry name" value="P-loop containing nucleoside triphosphate hydrolases"/>
    <property type="match status" value="1"/>
</dbReference>
<keyword evidence="5 9" id="KW-0378">Hydrolase</keyword>
<dbReference type="CDD" id="cd19500">
    <property type="entry name" value="RecA-like_Lon"/>
    <property type="match status" value="1"/>
</dbReference>
<comment type="catalytic activity">
    <reaction evidence="9 10 13">
        <text>Hydrolysis of proteins in presence of ATP.</text>
        <dbReference type="EC" id="3.4.21.53"/>
    </reaction>
</comment>
<evidence type="ECO:0000256" key="10">
    <source>
        <dbReference type="PIRNR" id="PIRNR001174"/>
    </source>
</evidence>
<dbReference type="InterPro" id="IPR008269">
    <property type="entry name" value="Lon_proteolytic"/>
</dbReference>
<dbReference type="InterPro" id="IPR020568">
    <property type="entry name" value="Ribosomal_Su5_D2-typ_SF"/>
</dbReference>
<evidence type="ECO:0000259" key="15">
    <source>
        <dbReference type="PROSITE" id="PS51786"/>
    </source>
</evidence>
<keyword evidence="3 9" id="KW-0645">Protease</keyword>
<dbReference type="GO" id="GO:0016887">
    <property type="term" value="F:ATP hydrolysis activity"/>
    <property type="evidence" value="ECO:0007669"/>
    <property type="project" value="UniProtKB-UniRule"/>
</dbReference>
<dbReference type="Pfam" id="PF02190">
    <property type="entry name" value="LON_substr_bdg"/>
    <property type="match status" value="1"/>
</dbReference>
<dbReference type="FunFam" id="3.30.230.10:FF:000019">
    <property type="entry name" value="Lon protease homolog 2, peroxisomal"/>
    <property type="match status" value="1"/>
</dbReference>
<dbReference type="InterPro" id="IPR015947">
    <property type="entry name" value="PUA-like_sf"/>
</dbReference>
<dbReference type="PIRSF" id="PIRSF001174">
    <property type="entry name" value="Lon_proteas"/>
    <property type="match status" value="1"/>
</dbReference>
<dbReference type="Pfam" id="PF05362">
    <property type="entry name" value="Lon_C"/>
    <property type="match status" value="1"/>
</dbReference>
<dbReference type="GO" id="GO:0043565">
    <property type="term" value="F:sequence-specific DNA binding"/>
    <property type="evidence" value="ECO:0007669"/>
    <property type="project" value="UniProtKB-UniRule"/>
</dbReference>
<evidence type="ECO:0000259" key="16">
    <source>
        <dbReference type="PROSITE" id="PS51787"/>
    </source>
</evidence>
<dbReference type="InterPro" id="IPR014721">
    <property type="entry name" value="Ribsml_uS5_D2-typ_fold_subgr"/>
</dbReference>
<dbReference type="EMBL" id="NFZW01000005">
    <property type="protein sequence ID" value="RFA38064.1"/>
    <property type="molecule type" value="Genomic_DNA"/>
</dbReference>
<evidence type="ECO:0000256" key="6">
    <source>
        <dbReference type="ARBA" id="ARBA00022825"/>
    </source>
</evidence>
<dbReference type="InterPro" id="IPR054594">
    <property type="entry name" value="Lon_lid"/>
</dbReference>
<dbReference type="PROSITE" id="PS01046">
    <property type="entry name" value="LON_SER"/>
    <property type="match status" value="1"/>
</dbReference>
<dbReference type="PROSITE" id="PS51787">
    <property type="entry name" value="LON_N"/>
    <property type="match status" value="1"/>
</dbReference>
<organism evidence="17 18">
    <name type="scientific">Alkalilimnicola ehrlichii</name>
    <dbReference type="NCBI Taxonomy" id="351052"/>
    <lineage>
        <taxon>Bacteria</taxon>
        <taxon>Pseudomonadati</taxon>
        <taxon>Pseudomonadota</taxon>
        <taxon>Gammaproteobacteria</taxon>
        <taxon>Chromatiales</taxon>
        <taxon>Ectothiorhodospiraceae</taxon>
        <taxon>Alkalilimnicola</taxon>
    </lineage>
</organism>
<dbReference type="Gene3D" id="1.20.5.5270">
    <property type="match status" value="1"/>
</dbReference>
<evidence type="ECO:0000256" key="14">
    <source>
        <dbReference type="RuleBase" id="RU000591"/>
    </source>
</evidence>
<dbReference type="GO" id="GO:0034605">
    <property type="term" value="P:cellular response to heat"/>
    <property type="evidence" value="ECO:0007669"/>
    <property type="project" value="UniProtKB-UniRule"/>
</dbReference>